<dbReference type="Gene3D" id="1.10.287.210">
    <property type="match status" value="1"/>
</dbReference>
<comment type="subcellular location">
    <subcellularLocation>
        <location evidence="1">Host cell membrane</location>
        <topology evidence="1">Single-pass type I membrane protein</topology>
    </subcellularLocation>
    <subcellularLocation>
        <location evidence="2">Host endomembrane system</location>
        <topology evidence="2">Peripheral membrane protein</topology>
    </subcellularLocation>
    <subcellularLocation>
        <location evidence="3">Virion membrane</location>
        <topology evidence="3">Single-pass type I membrane protein</topology>
    </subcellularLocation>
</comment>
<dbReference type="PANTHER" id="PTHR10424">
    <property type="entry name" value="VIRAL ENVELOPE PROTEIN"/>
    <property type="match status" value="1"/>
</dbReference>
<proteinExistence type="predicted"/>
<evidence type="ECO:0000256" key="1">
    <source>
        <dbReference type="ARBA" id="ARBA00004402"/>
    </source>
</evidence>
<evidence type="ECO:0000256" key="6">
    <source>
        <dbReference type="ARBA" id="ARBA00022692"/>
    </source>
</evidence>
<evidence type="ECO:0000313" key="16">
    <source>
        <dbReference type="Proteomes" id="UP000606274"/>
    </source>
</evidence>
<keyword evidence="7" id="KW-1043">Host membrane</keyword>
<dbReference type="PANTHER" id="PTHR10424:SF81">
    <property type="entry name" value="ERVV2 PROTEIN"/>
    <property type="match status" value="1"/>
</dbReference>
<dbReference type="Proteomes" id="UP000606274">
    <property type="component" value="Unassembled WGS sequence"/>
</dbReference>
<evidence type="ECO:0000256" key="11">
    <source>
        <dbReference type="ARBA" id="ARBA00023157"/>
    </source>
</evidence>
<keyword evidence="13" id="KW-0449">Lipoprotein</keyword>
<organism evidence="15 16">
    <name type="scientific">Silurus meridionalis</name>
    <name type="common">Southern catfish</name>
    <name type="synonym">Silurus soldatovi meridionalis</name>
    <dbReference type="NCBI Taxonomy" id="175797"/>
    <lineage>
        <taxon>Eukaryota</taxon>
        <taxon>Metazoa</taxon>
        <taxon>Chordata</taxon>
        <taxon>Craniata</taxon>
        <taxon>Vertebrata</taxon>
        <taxon>Euteleostomi</taxon>
        <taxon>Actinopterygii</taxon>
        <taxon>Neopterygii</taxon>
        <taxon>Teleostei</taxon>
        <taxon>Ostariophysi</taxon>
        <taxon>Siluriformes</taxon>
        <taxon>Siluridae</taxon>
        <taxon>Silurus</taxon>
    </lineage>
</organism>
<keyword evidence="12" id="KW-0325">Glycoprotein</keyword>
<gene>
    <name evidence="15" type="ORF">HF521_020111</name>
</gene>
<keyword evidence="11" id="KW-1015">Disulfide bond</keyword>
<keyword evidence="10" id="KW-0564">Palmitate</keyword>
<evidence type="ECO:0000256" key="5">
    <source>
        <dbReference type="ARBA" id="ARBA00022581"/>
    </source>
</evidence>
<evidence type="ECO:0000256" key="13">
    <source>
        <dbReference type="ARBA" id="ARBA00023288"/>
    </source>
</evidence>
<evidence type="ECO:0000256" key="2">
    <source>
        <dbReference type="ARBA" id="ARBA00004531"/>
    </source>
</evidence>
<keyword evidence="16" id="KW-1185">Reference proteome</keyword>
<evidence type="ECO:0000256" key="7">
    <source>
        <dbReference type="ARBA" id="ARBA00022870"/>
    </source>
</evidence>
<dbReference type="InterPro" id="IPR018154">
    <property type="entry name" value="TLV/ENV_coat_polyprotein"/>
</dbReference>
<name>A0A8T0BMQ1_SILME</name>
<protein>
    <recommendedName>
        <fullName evidence="17">ERVV2 protein</fullName>
    </recommendedName>
</protein>
<evidence type="ECO:0000256" key="3">
    <source>
        <dbReference type="ARBA" id="ARBA00004563"/>
    </source>
</evidence>
<evidence type="ECO:0000313" key="15">
    <source>
        <dbReference type="EMBL" id="KAF7706857.1"/>
    </source>
</evidence>
<dbReference type="SUPFAM" id="SSF58069">
    <property type="entry name" value="Virus ectodomain"/>
    <property type="match status" value="1"/>
</dbReference>
<evidence type="ECO:0000256" key="12">
    <source>
        <dbReference type="ARBA" id="ARBA00023180"/>
    </source>
</evidence>
<evidence type="ECO:0000256" key="9">
    <source>
        <dbReference type="ARBA" id="ARBA00023136"/>
    </source>
</evidence>
<evidence type="ECO:0000256" key="8">
    <source>
        <dbReference type="ARBA" id="ARBA00022989"/>
    </source>
</evidence>
<dbReference type="Pfam" id="PF00429">
    <property type="entry name" value="TLV_coat"/>
    <property type="match status" value="1"/>
</dbReference>
<keyword evidence="4" id="KW-1032">Host cell membrane</keyword>
<evidence type="ECO:0000256" key="10">
    <source>
        <dbReference type="ARBA" id="ARBA00023139"/>
    </source>
</evidence>
<sequence length="143" mass="16007">MIEVEVTRYELISFMNATTAMMQGIRVELRGLRLTALQNRLVLDQLTAMQGGVCAVVGSTCCTYIPDNDADGHIIEQALKNITEASRRLGERETSAEQSFFEKIKSLFTSVEHYFVLGMILLLIVGIILCMLPCLMMMVRQAI</sequence>
<keyword evidence="5" id="KW-0945">Host-virus interaction</keyword>
<dbReference type="AlphaFoldDB" id="A0A8T0BMQ1"/>
<dbReference type="EMBL" id="JABFDY010000006">
    <property type="protein sequence ID" value="KAF7706857.1"/>
    <property type="molecule type" value="Genomic_DNA"/>
</dbReference>
<keyword evidence="6 14" id="KW-0812">Transmembrane</keyword>
<evidence type="ECO:0008006" key="17">
    <source>
        <dbReference type="Google" id="ProtNLM"/>
    </source>
</evidence>
<evidence type="ECO:0000256" key="4">
    <source>
        <dbReference type="ARBA" id="ARBA00022511"/>
    </source>
</evidence>
<comment type="caution">
    <text evidence="15">The sequence shown here is derived from an EMBL/GenBank/DDBJ whole genome shotgun (WGS) entry which is preliminary data.</text>
</comment>
<evidence type="ECO:0000256" key="14">
    <source>
        <dbReference type="SAM" id="Phobius"/>
    </source>
</evidence>
<feature type="transmembrane region" description="Helical" evidence="14">
    <location>
        <begin position="114"/>
        <end position="139"/>
    </location>
</feature>
<reference evidence="15" key="1">
    <citation type="submission" date="2020-08" db="EMBL/GenBank/DDBJ databases">
        <title>Chromosome-level assembly of Southern catfish (Silurus meridionalis) provides insights into visual adaptation to the nocturnal and benthic lifestyles.</title>
        <authorList>
            <person name="Zhang Y."/>
            <person name="Wang D."/>
            <person name="Peng Z."/>
        </authorList>
    </citation>
    <scope>NUCLEOTIDE SEQUENCE</scope>
    <source>
        <strain evidence="15">SWU-2019-XX</strain>
        <tissue evidence="15">Muscle</tissue>
    </source>
</reference>
<feature type="non-terminal residue" evidence="15">
    <location>
        <position position="143"/>
    </location>
</feature>
<keyword evidence="9 14" id="KW-0472">Membrane</keyword>
<keyword evidence="8 14" id="KW-1133">Transmembrane helix</keyword>
<accession>A0A8T0BMQ1</accession>